<evidence type="ECO:0000256" key="3">
    <source>
        <dbReference type="ARBA" id="ARBA00011940"/>
    </source>
</evidence>
<dbReference type="FunFam" id="3.20.20.70:FF:000016">
    <property type="entry name" value="Triosephosphate isomerase"/>
    <property type="match status" value="1"/>
</dbReference>
<dbReference type="CDD" id="cd00311">
    <property type="entry name" value="TIM"/>
    <property type="match status" value="1"/>
</dbReference>
<sequence>MTRKVMLAGNWKMNKNWAEAVVLSQAISNQSRGSWESIDIVLCSPACDLKAVYSVLEFDRSSIKLGAQNVHWEPSGAFTGEISVGMLSEIGVEYCIVGHSERRTLFAETDEMVNRKVHAVLNGGLIPIVCVGESLGLRDAGTYLDYIRAQVSAALAGLDAEQVARLAIAYEPIWAIGTGRTATPEAAQEVCAAIRAQVALDFTAETADAMRVLYGGSMKPENARGLLAEADIDGGLVGGASLKAESFVQLIEECLS</sequence>
<dbReference type="InterPro" id="IPR020861">
    <property type="entry name" value="Triosephosphate_isomerase_AS"/>
</dbReference>
<evidence type="ECO:0000256" key="5">
    <source>
        <dbReference type="ARBA" id="ARBA00022432"/>
    </source>
</evidence>
<dbReference type="SUPFAM" id="SSF51351">
    <property type="entry name" value="Triosephosphate isomerase (TIM)"/>
    <property type="match status" value="1"/>
</dbReference>
<evidence type="ECO:0000313" key="11">
    <source>
        <dbReference type="EMBL" id="ACU94425.1"/>
    </source>
</evidence>
<comment type="catalytic activity">
    <reaction evidence="9 10">
        <text>D-glyceraldehyde 3-phosphate = dihydroxyacetone phosphate</text>
        <dbReference type="Rhea" id="RHEA:18585"/>
        <dbReference type="ChEBI" id="CHEBI:57642"/>
        <dbReference type="ChEBI" id="CHEBI:59776"/>
        <dbReference type="EC" id="5.3.1.1"/>
    </reaction>
</comment>
<dbReference type="KEGG" id="ccu:Ccur_07150"/>
<dbReference type="NCBIfam" id="TIGR00419">
    <property type="entry name" value="tim"/>
    <property type="match status" value="1"/>
</dbReference>
<dbReference type="HOGENOM" id="CLU_024251_2_3_11"/>
<dbReference type="GO" id="GO:0046166">
    <property type="term" value="P:glyceraldehyde-3-phosphate biosynthetic process"/>
    <property type="evidence" value="ECO:0007669"/>
    <property type="project" value="TreeGrafter"/>
</dbReference>
<evidence type="ECO:0000256" key="8">
    <source>
        <dbReference type="ARBA" id="ARBA00023235"/>
    </source>
</evidence>
<evidence type="ECO:0000256" key="7">
    <source>
        <dbReference type="ARBA" id="ARBA00023152"/>
    </source>
</evidence>
<dbReference type="EC" id="5.3.1.1" evidence="3 9"/>
<evidence type="ECO:0000313" key="12">
    <source>
        <dbReference type="Proteomes" id="UP000000954"/>
    </source>
</evidence>
<dbReference type="GO" id="GO:0004807">
    <property type="term" value="F:triose-phosphate isomerase activity"/>
    <property type="evidence" value="ECO:0007669"/>
    <property type="project" value="UniProtKB-UniRule"/>
</dbReference>
<name>C7MND5_CRYCD</name>
<keyword evidence="8 9" id="KW-0413">Isomerase</keyword>
<gene>
    <name evidence="9" type="primary">tpiA</name>
    <name evidence="11" type="ordered locus">Ccur_07150</name>
</gene>
<keyword evidence="6 9" id="KW-0963">Cytoplasm</keyword>
<comment type="subcellular location">
    <subcellularLocation>
        <location evidence="9 10">Cytoplasm</location>
    </subcellularLocation>
</comment>
<evidence type="ECO:0000256" key="4">
    <source>
        <dbReference type="ARBA" id="ARBA00019397"/>
    </source>
</evidence>
<dbReference type="GO" id="GO:0005829">
    <property type="term" value="C:cytosol"/>
    <property type="evidence" value="ECO:0007669"/>
    <property type="project" value="TreeGrafter"/>
</dbReference>
<dbReference type="Proteomes" id="UP000000954">
    <property type="component" value="Chromosome"/>
</dbReference>
<dbReference type="GO" id="GO:0006094">
    <property type="term" value="P:gluconeogenesis"/>
    <property type="evidence" value="ECO:0007669"/>
    <property type="project" value="UniProtKB-UniRule"/>
</dbReference>
<protein>
    <recommendedName>
        <fullName evidence="4 9">Triosephosphate isomerase</fullName>
        <shortName evidence="9">TIM</shortName>
        <shortName evidence="9">TPI</shortName>
        <ecNumber evidence="3 9">5.3.1.1</ecNumber>
    </recommendedName>
    <alternativeName>
        <fullName evidence="9">Triose-phosphate isomerase</fullName>
    </alternativeName>
</protein>
<evidence type="ECO:0000256" key="2">
    <source>
        <dbReference type="ARBA" id="ARBA00007422"/>
    </source>
</evidence>
<dbReference type="GO" id="GO:0006096">
    <property type="term" value="P:glycolytic process"/>
    <property type="evidence" value="ECO:0007669"/>
    <property type="project" value="UniProtKB-UniRule"/>
</dbReference>
<dbReference type="Pfam" id="PF00121">
    <property type="entry name" value="TIM"/>
    <property type="match status" value="1"/>
</dbReference>
<dbReference type="UniPathway" id="UPA00138"/>
<dbReference type="STRING" id="469378.Ccur_07150"/>
<feature type="binding site" evidence="9">
    <location>
        <position position="217"/>
    </location>
    <ligand>
        <name>substrate</name>
    </ligand>
</feature>
<evidence type="ECO:0000256" key="6">
    <source>
        <dbReference type="ARBA" id="ARBA00022490"/>
    </source>
</evidence>
<feature type="binding site" evidence="9">
    <location>
        <begin position="10"/>
        <end position="12"/>
    </location>
    <ligand>
        <name>substrate</name>
    </ligand>
</feature>
<feature type="active site" description="Electrophile" evidence="9">
    <location>
        <position position="99"/>
    </location>
</feature>
<dbReference type="PANTHER" id="PTHR21139:SF42">
    <property type="entry name" value="TRIOSEPHOSPHATE ISOMERASE"/>
    <property type="match status" value="1"/>
</dbReference>
<organism evidence="11 12">
    <name type="scientific">Cryptobacterium curtum (strain ATCC 700683 / DSM 15641 / CCUG 43107 / 12-3)</name>
    <dbReference type="NCBI Taxonomy" id="469378"/>
    <lineage>
        <taxon>Bacteria</taxon>
        <taxon>Bacillati</taxon>
        <taxon>Actinomycetota</taxon>
        <taxon>Coriobacteriia</taxon>
        <taxon>Eggerthellales</taxon>
        <taxon>Eggerthellaceae</taxon>
        <taxon>Cryptobacterium</taxon>
    </lineage>
</organism>
<dbReference type="InterPro" id="IPR000652">
    <property type="entry name" value="Triosephosphate_isomerase"/>
</dbReference>
<dbReference type="PROSITE" id="PS00171">
    <property type="entry name" value="TIM_1"/>
    <property type="match status" value="1"/>
</dbReference>
<dbReference type="AlphaFoldDB" id="C7MND5"/>
<feature type="binding site" evidence="9">
    <location>
        <position position="177"/>
    </location>
    <ligand>
        <name>substrate</name>
    </ligand>
</feature>
<evidence type="ECO:0000256" key="1">
    <source>
        <dbReference type="ARBA" id="ARBA00004680"/>
    </source>
</evidence>
<evidence type="ECO:0000256" key="9">
    <source>
        <dbReference type="HAMAP-Rule" id="MF_00147"/>
    </source>
</evidence>
<comment type="subunit">
    <text evidence="9 10">Homodimer.</text>
</comment>
<keyword evidence="5 9" id="KW-0312">Gluconeogenesis</keyword>
<dbReference type="OrthoDB" id="9809429at2"/>
<dbReference type="RefSeq" id="WP_012803113.1">
    <property type="nucleotide sequence ID" value="NC_013170.1"/>
</dbReference>
<dbReference type="InterPro" id="IPR022896">
    <property type="entry name" value="TrioseP_Isoase_bac/euk"/>
</dbReference>
<feature type="active site" description="Proton acceptor" evidence="9">
    <location>
        <position position="171"/>
    </location>
</feature>
<dbReference type="eggNOG" id="COG0149">
    <property type="taxonomic scope" value="Bacteria"/>
</dbReference>
<keyword evidence="7 9" id="KW-0324">Glycolysis</keyword>
<feature type="binding site" evidence="9">
    <location>
        <begin position="238"/>
        <end position="239"/>
    </location>
    <ligand>
        <name>substrate</name>
    </ligand>
</feature>
<dbReference type="UniPathway" id="UPA00109">
    <property type="reaction ID" value="UER00189"/>
</dbReference>
<dbReference type="PROSITE" id="PS51440">
    <property type="entry name" value="TIM_2"/>
    <property type="match status" value="1"/>
</dbReference>
<dbReference type="Gene3D" id="3.20.20.70">
    <property type="entry name" value="Aldolase class I"/>
    <property type="match status" value="1"/>
</dbReference>
<evidence type="ECO:0000256" key="10">
    <source>
        <dbReference type="RuleBase" id="RU363013"/>
    </source>
</evidence>
<reference evidence="11 12" key="1">
    <citation type="journal article" date="2009" name="Stand. Genomic Sci.">
        <title>Complete genome sequence of Cryptobacterium curtum type strain (12-3).</title>
        <authorList>
            <person name="Mavrommatis K."/>
            <person name="Pukall R."/>
            <person name="Rohde C."/>
            <person name="Chen F."/>
            <person name="Sims D."/>
            <person name="Brettin T."/>
            <person name="Kuske C."/>
            <person name="Detter J.C."/>
            <person name="Han C."/>
            <person name="Lapidus A."/>
            <person name="Copeland A."/>
            <person name="Glavina Del Rio T."/>
            <person name="Nolan M."/>
            <person name="Lucas S."/>
            <person name="Tice H."/>
            <person name="Cheng J.F."/>
            <person name="Bruce D."/>
            <person name="Goodwin L."/>
            <person name="Pitluck S."/>
            <person name="Ovchinnikova G."/>
            <person name="Pati A."/>
            <person name="Ivanova N."/>
            <person name="Chen A."/>
            <person name="Palaniappan K."/>
            <person name="Chain P."/>
            <person name="D'haeseleer P."/>
            <person name="Goker M."/>
            <person name="Bristow J."/>
            <person name="Eisen J.A."/>
            <person name="Markowitz V."/>
            <person name="Hugenholtz P."/>
            <person name="Rohde M."/>
            <person name="Klenk H.P."/>
            <person name="Kyrpides N.C."/>
        </authorList>
    </citation>
    <scope>NUCLEOTIDE SEQUENCE [LARGE SCALE GENOMIC DNA]</scope>
    <source>
        <strain evidence="12">ATCC 700683 / DSM 15641 / 12-3</strain>
    </source>
</reference>
<comment type="pathway">
    <text evidence="1 9 10">Carbohydrate degradation; glycolysis; D-glyceraldehyde 3-phosphate from glycerone phosphate: step 1/1.</text>
</comment>
<dbReference type="HAMAP" id="MF_00147_B">
    <property type="entry name" value="TIM_B"/>
    <property type="match status" value="1"/>
</dbReference>
<dbReference type="PANTHER" id="PTHR21139">
    <property type="entry name" value="TRIOSEPHOSPHATE ISOMERASE"/>
    <property type="match status" value="1"/>
</dbReference>
<dbReference type="InterPro" id="IPR035990">
    <property type="entry name" value="TIM_sf"/>
</dbReference>
<comment type="similarity">
    <text evidence="2 9 10">Belongs to the triosephosphate isomerase family.</text>
</comment>
<proteinExistence type="inferred from homology"/>
<dbReference type="EMBL" id="CP001682">
    <property type="protein sequence ID" value="ACU94425.1"/>
    <property type="molecule type" value="Genomic_DNA"/>
</dbReference>
<comment type="function">
    <text evidence="9">Involved in the gluconeogenesis. Catalyzes stereospecifically the conversion of dihydroxyacetone phosphate (DHAP) to D-glyceraldehyde-3-phosphate (G3P).</text>
</comment>
<dbReference type="InterPro" id="IPR013785">
    <property type="entry name" value="Aldolase_TIM"/>
</dbReference>
<dbReference type="GO" id="GO:0019563">
    <property type="term" value="P:glycerol catabolic process"/>
    <property type="evidence" value="ECO:0007669"/>
    <property type="project" value="TreeGrafter"/>
</dbReference>
<accession>C7MND5</accession>
<comment type="pathway">
    <text evidence="9 10">Carbohydrate biosynthesis; gluconeogenesis.</text>
</comment>
<keyword evidence="12" id="KW-1185">Reference proteome</keyword>